<proteinExistence type="predicted"/>
<comment type="caution">
    <text evidence="4">The sequence shown here is derived from an EMBL/GenBank/DDBJ whole genome shotgun (WGS) entry which is preliminary data.</text>
</comment>
<dbReference type="Pfam" id="PF00072">
    <property type="entry name" value="Response_reg"/>
    <property type="match status" value="1"/>
</dbReference>
<dbReference type="Gene3D" id="3.40.50.2300">
    <property type="match status" value="1"/>
</dbReference>
<reference evidence="4 5" key="1">
    <citation type="journal article" date="2024" name="Appl. Environ. Microbiol.">
        <title>Pontiella agarivorans sp. nov., a novel marine anaerobic bacterium capable of degrading macroalgal polysaccharides and fixing nitrogen.</title>
        <authorList>
            <person name="Liu N."/>
            <person name="Kivenson V."/>
            <person name="Peng X."/>
            <person name="Cui Z."/>
            <person name="Lankiewicz T.S."/>
            <person name="Gosselin K.M."/>
            <person name="English C.J."/>
            <person name="Blair E.M."/>
            <person name="O'Malley M.A."/>
            <person name="Valentine D.L."/>
        </authorList>
    </citation>
    <scope>NUCLEOTIDE SEQUENCE [LARGE SCALE GENOMIC DNA]</scope>
    <source>
        <strain evidence="4 5">NLcol2</strain>
    </source>
</reference>
<dbReference type="PANTHER" id="PTHR44591:SF23">
    <property type="entry name" value="CHEY SUBFAMILY"/>
    <property type="match status" value="1"/>
</dbReference>
<dbReference type="InterPro" id="IPR011006">
    <property type="entry name" value="CheY-like_superfamily"/>
</dbReference>
<name>A0ABU5MUW6_9BACT</name>
<gene>
    <name evidence="4" type="ORF">P9H32_04870</name>
</gene>
<feature type="modified residue" description="4-aspartylphosphate" evidence="2">
    <location>
        <position position="52"/>
    </location>
</feature>
<evidence type="ECO:0000259" key="3">
    <source>
        <dbReference type="PROSITE" id="PS50110"/>
    </source>
</evidence>
<dbReference type="InterPro" id="IPR050595">
    <property type="entry name" value="Bact_response_regulator"/>
</dbReference>
<dbReference type="EMBL" id="JARVCO010000006">
    <property type="protein sequence ID" value="MDZ8117952.1"/>
    <property type="molecule type" value="Genomic_DNA"/>
</dbReference>
<dbReference type="RefSeq" id="WP_322607752.1">
    <property type="nucleotide sequence ID" value="NZ_JARVCO010000006.1"/>
</dbReference>
<dbReference type="PROSITE" id="PS50110">
    <property type="entry name" value="RESPONSE_REGULATORY"/>
    <property type="match status" value="1"/>
</dbReference>
<sequence length="123" mass="13334">MARILIIDDDETIRNVFKRFLDGKGHEVVVAADGRQGLRLVEEAPVDLVITDIMMPETDGLEVVMAIRGKEADIPVIAISGGMHAMPMDFLPMAKKFGACDVLYKPVELDDLLGAVEKALAGV</sequence>
<keyword evidence="5" id="KW-1185">Reference proteome</keyword>
<keyword evidence="1 2" id="KW-0597">Phosphoprotein</keyword>
<organism evidence="4 5">
    <name type="scientific">Pontiella agarivorans</name>
    <dbReference type="NCBI Taxonomy" id="3038953"/>
    <lineage>
        <taxon>Bacteria</taxon>
        <taxon>Pseudomonadati</taxon>
        <taxon>Kiritimatiellota</taxon>
        <taxon>Kiritimatiellia</taxon>
        <taxon>Kiritimatiellales</taxon>
        <taxon>Pontiellaceae</taxon>
        <taxon>Pontiella</taxon>
    </lineage>
</organism>
<protein>
    <submittedName>
        <fullName evidence="4">Response regulator</fullName>
    </submittedName>
</protein>
<accession>A0ABU5MUW6</accession>
<dbReference type="InterPro" id="IPR001789">
    <property type="entry name" value="Sig_transdc_resp-reg_receiver"/>
</dbReference>
<evidence type="ECO:0000313" key="4">
    <source>
        <dbReference type="EMBL" id="MDZ8117952.1"/>
    </source>
</evidence>
<feature type="domain" description="Response regulatory" evidence="3">
    <location>
        <begin position="3"/>
        <end position="120"/>
    </location>
</feature>
<dbReference type="Proteomes" id="UP001290861">
    <property type="component" value="Unassembled WGS sequence"/>
</dbReference>
<dbReference type="SUPFAM" id="SSF52172">
    <property type="entry name" value="CheY-like"/>
    <property type="match status" value="1"/>
</dbReference>
<evidence type="ECO:0000313" key="5">
    <source>
        <dbReference type="Proteomes" id="UP001290861"/>
    </source>
</evidence>
<dbReference type="PANTHER" id="PTHR44591">
    <property type="entry name" value="STRESS RESPONSE REGULATOR PROTEIN 1"/>
    <property type="match status" value="1"/>
</dbReference>
<evidence type="ECO:0000256" key="1">
    <source>
        <dbReference type="ARBA" id="ARBA00022553"/>
    </source>
</evidence>
<evidence type="ECO:0000256" key="2">
    <source>
        <dbReference type="PROSITE-ProRule" id="PRU00169"/>
    </source>
</evidence>
<dbReference type="SMART" id="SM00448">
    <property type="entry name" value="REC"/>
    <property type="match status" value="1"/>
</dbReference>